<feature type="transmembrane region" description="Helical" evidence="1">
    <location>
        <begin position="285"/>
        <end position="301"/>
    </location>
</feature>
<protein>
    <submittedName>
        <fullName evidence="2">DUF3667 domain-containing protein</fullName>
    </submittedName>
</protein>
<dbReference type="AlphaFoldDB" id="A0A5B6TM94"/>
<keyword evidence="1" id="KW-0472">Membrane</keyword>
<organism evidence="2 3">
    <name type="scientific">Rufibacter hautae</name>
    <dbReference type="NCBI Taxonomy" id="2595005"/>
    <lineage>
        <taxon>Bacteria</taxon>
        <taxon>Pseudomonadati</taxon>
        <taxon>Bacteroidota</taxon>
        <taxon>Cytophagia</taxon>
        <taxon>Cytophagales</taxon>
        <taxon>Hymenobacteraceae</taxon>
        <taxon>Rufibacter</taxon>
    </lineage>
</organism>
<feature type="transmembrane region" description="Helical" evidence="1">
    <location>
        <begin position="256"/>
        <end position="279"/>
    </location>
</feature>
<reference evidence="2 3" key="1">
    <citation type="submission" date="2019-07" db="EMBL/GenBank/DDBJ databases">
        <title>Rufibacter sp. nov., isolated from lake sediment.</title>
        <authorList>
            <person name="Qu J.-H."/>
        </authorList>
    </citation>
    <scope>NUCLEOTIDE SEQUENCE [LARGE SCALE GENOMIC DNA]</scope>
    <source>
        <strain evidence="2 3">NBS58-1</strain>
    </source>
</reference>
<evidence type="ECO:0000313" key="3">
    <source>
        <dbReference type="Proteomes" id="UP000324133"/>
    </source>
</evidence>
<dbReference type="RefSeq" id="WP_149090180.1">
    <property type="nucleotide sequence ID" value="NZ_VKKY01000001.1"/>
</dbReference>
<dbReference type="EMBL" id="VKKY01000001">
    <property type="protein sequence ID" value="KAA3440549.1"/>
    <property type="molecule type" value="Genomic_DNA"/>
</dbReference>
<gene>
    <name evidence="2" type="ORF">FOA19_07825</name>
</gene>
<feature type="transmembrane region" description="Helical" evidence="1">
    <location>
        <begin position="225"/>
        <end position="244"/>
    </location>
</feature>
<keyword evidence="1" id="KW-0812">Transmembrane</keyword>
<dbReference type="Pfam" id="PF12412">
    <property type="entry name" value="DUF3667"/>
    <property type="match status" value="1"/>
</dbReference>
<keyword evidence="1" id="KW-1133">Transmembrane helix</keyword>
<sequence length="341" mass="39670">MGKHLRKYPVCTNCEFEFVQEQPDNFCPRCGQENHDLNVPFQHVALELLEGTIHYDSKFWITVKYLLFAPGKLTNEFHRGRRMGYVPPIRLYVFISFVFFFLLSLRVGHIEGGERTLGSQLRKAPSQVDSLLVQAGPQATDSIRKRLEERNINMDSLLVADNQTENYNFATLDSIPPHASTAQLDSALNTFKVKNHNWFTRGVLQKSADFQRLTRDELIAKGLKYLSLMMFVLMPVFALLLKLVFFRARRFYMEHLIFSIHLHCFYFVLYILYMLSLYLFTSIDLFGWANLLGFLYLFFGLRRVFKRGYLRTFFNMATVLFLYLIAGVTTLLLGLVVSLAV</sequence>
<proteinExistence type="predicted"/>
<evidence type="ECO:0000256" key="1">
    <source>
        <dbReference type="SAM" id="Phobius"/>
    </source>
</evidence>
<dbReference type="Proteomes" id="UP000324133">
    <property type="component" value="Unassembled WGS sequence"/>
</dbReference>
<dbReference type="OrthoDB" id="7446256at2"/>
<dbReference type="InterPro" id="IPR022134">
    <property type="entry name" value="DUF3667"/>
</dbReference>
<name>A0A5B6TM94_9BACT</name>
<evidence type="ECO:0000313" key="2">
    <source>
        <dbReference type="EMBL" id="KAA3440549.1"/>
    </source>
</evidence>
<feature type="transmembrane region" description="Helical" evidence="1">
    <location>
        <begin position="89"/>
        <end position="107"/>
    </location>
</feature>
<accession>A0A5B6TM94</accession>
<comment type="caution">
    <text evidence="2">The sequence shown here is derived from an EMBL/GenBank/DDBJ whole genome shotgun (WGS) entry which is preliminary data.</text>
</comment>
<feature type="transmembrane region" description="Helical" evidence="1">
    <location>
        <begin position="313"/>
        <end position="340"/>
    </location>
</feature>
<keyword evidence="3" id="KW-1185">Reference proteome</keyword>